<reference evidence="9" key="1">
    <citation type="submission" date="2025-08" db="UniProtKB">
        <authorList>
            <consortium name="Ensembl"/>
        </authorList>
    </citation>
    <scope>IDENTIFICATION</scope>
</reference>
<feature type="compositionally biased region" description="Low complexity" evidence="7">
    <location>
        <begin position="44"/>
        <end position="58"/>
    </location>
</feature>
<keyword evidence="10" id="KW-1185">Reference proteome</keyword>
<keyword evidence="3" id="KW-0479">Metal-binding</keyword>
<proteinExistence type="predicted"/>
<evidence type="ECO:0000259" key="8">
    <source>
        <dbReference type="SMART" id="SM00156"/>
    </source>
</evidence>
<feature type="compositionally biased region" description="Low complexity" evidence="7">
    <location>
        <begin position="145"/>
        <end position="162"/>
    </location>
</feature>
<evidence type="ECO:0000313" key="9">
    <source>
        <dbReference type="Ensembl" id="ENSANIP00000013867.1"/>
    </source>
</evidence>
<dbReference type="Proteomes" id="UP000694541">
    <property type="component" value="Unplaced"/>
</dbReference>
<keyword evidence="6" id="KW-0464">Manganese</keyword>
<dbReference type="InterPro" id="IPR029052">
    <property type="entry name" value="Metallo-depent_PP-like"/>
</dbReference>
<feature type="region of interest" description="Disordered" evidence="7">
    <location>
        <begin position="320"/>
        <end position="345"/>
    </location>
</feature>
<dbReference type="PRINTS" id="PR00114">
    <property type="entry name" value="STPHPHTASE"/>
</dbReference>
<feature type="compositionally biased region" description="Pro residues" evidence="7">
    <location>
        <begin position="125"/>
        <end position="144"/>
    </location>
</feature>
<evidence type="ECO:0000256" key="6">
    <source>
        <dbReference type="ARBA" id="ARBA00023211"/>
    </source>
</evidence>
<dbReference type="InterPro" id="IPR006186">
    <property type="entry name" value="Ser/Thr-sp_prot-phosphatase"/>
</dbReference>
<organism evidence="9 10">
    <name type="scientific">Accipiter nisus</name>
    <name type="common">Eurasian sparrowhawk</name>
    <dbReference type="NCBI Taxonomy" id="211598"/>
    <lineage>
        <taxon>Eukaryota</taxon>
        <taxon>Metazoa</taxon>
        <taxon>Chordata</taxon>
        <taxon>Craniata</taxon>
        <taxon>Vertebrata</taxon>
        <taxon>Euteleostomi</taxon>
        <taxon>Archelosauria</taxon>
        <taxon>Archosauria</taxon>
        <taxon>Dinosauria</taxon>
        <taxon>Saurischia</taxon>
        <taxon>Theropoda</taxon>
        <taxon>Coelurosauria</taxon>
        <taxon>Aves</taxon>
        <taxon>Neognathae</taxon>
        <taxon>Neoaves</taxon>
        <taxon>Telluraves</taxon>
        <taxon>Accipitrimorphae</taxon>
        <taxon>Accipitriformes</taxon>
        <taxon>Accipitridae</taxon>
        <taxon>Accipitrinae</taxon>
        <taxon>Accipiter</taxon>
    </lineage>
</organism>
<reference evidence="9" key="2">
    <citation type="submission" date="2025-09" db="UniProtKB">
        <authorList>
            <consortium name="Ensembl"/>
        </authorList>
    </citation>
    <scope>IDENTIFICATION</scope>
</reference>
<dbReference type="Pfam" id="PF00149">
    <property type="entry name" value="Metallophos"/>
    <property type="match status" value="1"/>
</dbReference>
<evidence type="ECO:0000256" key="5">
    <source>
        <dbReference type="ARBA" id="ARBA00022912"/>
    </source>
</evidence>
<evidence type="ECO:0000256" key="1">
    <source>
        <dbReference type="ARBA" id="ARBA00001936"/>
    </source>
</evidence>
<keyword evidence="4" id="KW-0378">Hydrolase</keyword>
<name>A0A8B9MTP2_9AVES</name>
<dbReference type="GO" id="GO:0046872">
    <property type="term" value="F:metal ion binding"/>
    <property type="evidence" value="ECO:0007669"/>
    <property type="project" value="UniProtKB-KW"/>
</dbReference>
<evidence type="ECO:0000256" key="7">
    <source>
        <dbReference type="SAM" id="MobiDB-lite"/>
    </source>
</evidence>
<dbReference type="SMART" id="SM00156">
    <property type="entry name" value="PP2Ac"/>
    <property type="match status" value="1"/>
</dbReference>
<evidence type="ECO:0000313" key="10">
    <source>
        <dbReference type="Proteomes" id="UP000694541"/>
    </source>
</evidence>
<dbReference type="InterPro" id="IPR047129">
    <property type="entry name" value="PPA2-like"/>
</dbReference>
<dbReference type="InterPro" id="IPR004843">
    <property type="entry name" value="Calcineurin-like_PHP"/>
</dbReference>
<feature type="compositionally biased region" description="Basic and acidic residues" evidence="7">
    <location>
        <begin position="189"/>
        <end position="200"/>
    </location>
</feature>
<comment type="cofactor">
    <cofactor evidence="1">
        <name>Mn(2+)</name>
        <dbReference type="ChEBI" id="CHEBI:29035"/>
    </cofactor>
</comment>
<dbReference type="Gene3D" id="3.60.21.10">
    <property type="match status" value="1"/>
</dbReference>
<evidence type="ECO:0000256" key="2">
    <source>
        <dbReference type="ARBA" id="ARBA00013081"/>
    </source>
</evidence>
<dbReference type="PANTHER" id="PTHR45619">
    <property type="entry name" value="SERINE/THREONINE-PROTEIN PHOSPHATASE PP2A-RELATED"/>
    <property type="match status" value="1"/>
</dbReference>
<dbReference type="EC" id="3.1.3.16" evidence="2"/>
<feature type="compositionally biased region" description="Low complexity" evidence="7">
    <location>
        <begin position="219"/>
        <end position="251"/>
    </location>
</feature>
<dbReference type="SUPFAM" id="SSF56300">
    <property type="entry name" value="Metallo-dependent phosphatases"/>
    <property type="match status" value="1"/>
</dbReference>
<keyword evidence="5" id="KW-0904">Protein phosphatase</keyword>
<protein>
    <recommendedName>
        <fullName evidence="2">protein-serine/threonine phosphatase</fullName>
        <ecNumber evidence="2">3.1.3.16</ecNumber>
    </recommendedName>
</protein>
<feature type="region of interest" description="Disordered" evidence="7">
    <location>
        <begin position="1"/>
        <end position="293"/>
    </location>
</feature>
<feature type="domain" description="Serine/threonine specific protein phosphatases" evidence="8">
    <location>
        <begin position="343"/>
        <end position="563"/>
    </location>
</feature>
<evidence type="ECO:0000256" key="3">
    <source>
        <dbReference type="ARBA" id="ARBA00022723"/>
    </source>
</evidence>
<dbReference type="Ensembl" id="ENSANIT00000014348.1">
    <property type="protein sequence ID" value="ENSANIP00000013867.1"/>
    <property type="gene ID" value="ENSANIG00000009409.1"/>
</dbReference>
<evidence type="ECO:0000256" key="4">
    <source>
        <dbReference type="ARBA" id="ARBA00022801"/>
    </source>
</evidence>
<sequence>QSNQGSNRKRALLPLPPGSHPEGAWPGLCGRAGSRRTEPRGEPRAPAARAPAAAAPRALTEVQRLDAAPVPRRVGAAEDPESRGVGGGQERGVFVAGPQPAPAGRDPAVRACGRRRARSAAAPRPGSPPPPPPPPPPVPGPSRPSPSSTKWASAKAPAGSAPPRRRTRPVPPPGRKRQPWPTRPRGRSPRGDSRYLREARGSAQAAPGRQARPSALSRPAPLTTWPAAGGGPAPAAAAPAAPWRAAAPEGSSPGGSGCRLPAPRPPEVARASAGVRRRPRKCRASLPAPSRRPKMAPLDLDKYVEIARLCKYLPENDLKVRPGRGGRGGPGPVPAPRPVPTRSSPAAPLRLCVRPAAGGVQRPARLHARHRLRGHPRAVLRPVRAVQDGRSGPRHQLHLHDECQTKYGNANAWRYCTKVFDMLTIAALIDEQILCVHGGLSPDIKTLDQIRTIERNQEIPHKGAFCDLVWSDPEDVDTWAISPRGAGWLFGAKVTNEFVHINNLKLICRAHQLVHEGYKFMFDEKLVTVWSAPNYCYRCGNIASIMVFKDVNTREPKLFRAVPDSERVIPPRTTTPYFL</sequence>
<dbReference type="AlphaFoldDB" id="A0A8B9MTP2"/>
<dbReference type="GO" id="GO:0004722">
    <property type="term" value="F:protein serine/threonine phosphatase activity"/>
    <property type="evidence" value="ECO:0007669"/>
    <property type="project" value="UniProtKB-EC"/>
</dbReference>
<accession>A0A8B9MTP2</accession>
<feature type="compositionally biased region" description="Basic residues" evidence="7">
    <location>
        <begin position="163"/>
        <end position="188"/>
    </location>
</feature>